<sequence>MDLALTTLDALRQIFELRDAIRRQRHENRKTYLRMMEIYVELQLSPPLQENPTLQRAKAVQRFVTAVNSFSKYLQKYYDMHRVVRMFKHVKMEEKRQKIASEIDQLFRMLNLAATVTMMNEQATASSNAAKLFAKLENMHGDIRLSHDQIHAALLADRQQLELVKKKKVVNERGPTVEKFAAIEVGEVRQPSFVETDTPAVTDEKPALKYIEENPTAETKLDDELEEKALTDEATLMQVMAEVGGSDMDENADTEIEEKVLNSASSQSTANVVIGANVLAVPKVELAELKQTSAGDDAEDKTPTGEEPALMEKVVDQVDKEKEAAPQSPLSSSTPLDESSVPRLIQLLGSDQTTEQQKERALLHLMSMCVTSSNRVQVYKTKGIPVLTDLVHNSDNFFTQLYALHCLSWFTFSYSKMSESAFMKLQECAREPTHSEILSILHELQYGDDKTKEVAALQCSCLATRGDGDTLRRVGVLPLLVRLLSGGTANQQLWASEALVTLASDSDETCVAITREGAIPPLVELLRSGSDIHKQEAAYALGNLAANNPVNRAKIAREGAIPPLVAFVKAATDAQNQWAVYALGFLSLSNEENRVLIAQEGAIPALVELLRTGTRAQKQWSAYTLGNLAHNDNNRVEITLEGAITPLIELLRVGTEMQKQRAAFALGNLACDNNVATDLDEAILPLVELVRTGSDTQKEDAAYTLGNLAANNVDRRVEIGRKGAIPPLVQLLRTGNDDQKQWAVFALRCLAYDNDTNREAIVEEGAIEALAELMEKGTEEQKEQATHAHKHLVLKKEVAANSDRFTSPLVGYLRARINSENANVAAAINTLETMREGFVPLFHRLVKVTDAPIQPVSIHQKEHEFDPANAKADIKARIMAEAW</sequence>
<dbReference type="SUPFAM" id="SSF48371">
    <property type="entry name" value="ARM repeat"/>
    <property type="match status" value="2"/>
</dbReference>
<dbReference type="AlphaFoldDB" id="A0A081AG07"/>
<accession>A0A081AG07</accession>
<dbReference type="PROSITE" id="PS50176">
    <property type="entry name" value="ARM_REPEAT"/>
    <property type="match status" value="3"/>
</dbReference>
<evidence type="ECO:0000256" key="2">
    <source>
        <dbReference type="SAM" id="MobiDB-lite"/>
    </source>
</evidence>
<dbReference type="InterPro" id="IPR004155">
    <property type="entry name" value="PBS_lyase_HEAT"/>
</dbReference>
<gene>
    <name evidence="3" type="ORF">F444_07052</name>
</gene>
<dbReference type="InterPro" id="IPR016024">
    <property type="entry name" value="ARM-type_fold"/>
</dbReference>
<evidence type="ECO:0000313" key="3">
    <source>
        <dbReference type="EMBL" id="ETO77818.1"/>
    </source>
</evidence>
<evidence type="ECO:0000313" key="4">
    <source>
        <dbReference type="Proteomes" id="UP000028582"/>
    </source>
</evidence>
<feature type="repeat" description="ARM" evidence="1">
    <location>
        <begin position="517"/>
        <end position="559"/>
    </location>
</feature>
<dbReference type="InterPro" id="IPR000225">
    <property type="entry name" value="Armadillo"/>
</dbReference>
<protein>
    <submittedName>
        <fullName evidence="3">Uncharacterized protein</fullName>
    </submittedName>
</protein>
<dbReference type="Pfam" id="PF00514">
    <property type="entry name" value="Arm"/>
    <property type="match status" value="1"/>
</dbReference>
<comment type="caution">
    <text evidence="3">The sequence shown here is derived from an EMBL/GenBank/DDBJ whole genome shotgun (WGS) entry which is preliminary data.</text>
</comment>
<feature type="compositionally biased region" description="Basic and acidic residues" evidence="2">
    <location>
        <begin position="313"/>
        <end position="324"/>
    </location>
</feature>
<dbReference type="PANTHER" id="PTHR23315">
    <property type="entry name" value="U BOX DOMAIN-CONTAINING"/>
    <property type="match status" value="1"/>
</dbReference>
<feature type="repeat" description="ARM" evidence="1">
    <location>
        <begin position="601"/>
        <end position="643"/>
    </location>
</feature>
<feature type="compositionally biased region" description="Polar residues" evidence="2">
    <location>
        <begin position="328"/>
        <end position="337"/>
    </location>
</feature>
<feature type="region of interest" description="Disordered" evidence="2">
    <location>
        <begin position="290"/>
        <end position="341"/>
    </location>
</feature>
<dbReference type="SMART" id="SM00567">
    <property type="entry name" value="EZ_HEAT"/>
    <property type="match status" value="3"/>
</dbReference>
<dbReference type="PANTHER" id="PTHR23315:SF7">
    <property type="entry name" value="U-BOX DOMAIN-CONTAINING PROTEIN 4"/>
    <property type="match status" value="1"/>
</dbReference>
<proteinExistence type="predicted"/>
<reference evidence="3 4" key="1">
    <citation type="submission" date="2013-11" db="EMBL/GenBank/DDBJ databases">
        <title>The Genome Sequence of Phytophthora parasitica P1976.</title>
        <authorList>
            <consortium name="The Broad Institute Genomics Platform"/>
            <person name="Russ C."/>
            <person name="Tyler B."/>
            <person name="Panabieres F."/>
            <person name="Shan W."/>
            <person name="Tripathy S."/>
            <person name="Grunwald N."/>
            <person name="Machado M."/>
            <person name="Johnson C.S."/>
            <person name="Walker B."/>
            <person name="Young S."/>
            <person name="Zeng Q."/>
            <person name="Gargeya S."/>
            <person name="Fitzgerald M."/>
            <person name="Haas B."/>
            <person name="Abouelleil A."/>
            <person name="Allen A.W."/>
            <person name="Alvarado L."/>
            <person name="Arachchi H.M."/>
            <person name="Berlin A.M."/>
            <person name="Chapman S.B."/>
            <person name="Gainer-Dewar J."/>
            <person name="Goldberg J."/>
            <person name="Griggs A."/>
            <person name="Gujja S."/>
            <person name="Hansen M."/>
            <person name="Howarth C."/>
            <person name="Imamovic A."/>
            <person name="Ireland A."/>
            <person name="Larimer J."/>
            <person name="McCowan C."/>
            <person name="Murphy C."/>
            <person name="Pearson M."/>
            <person name="Poon T.W."/>
            <person name="Priest M."/>
            <person name="Roberts A."/>
            <person name="Saif S."/>
            <person name="Shea T."/>
            <person name="Sisk P."/>
            <person name="Sykes S."/>
            <person name="Wortman J."/>
            <person name="Nusbaum C."/>
            <person name="Birren B."/>
        </authorList>
    </citation>
    <scope>NUCLEOTIDE SEQUENCE [LARGE SCALE GENOMIC DNA]</scope>
    <source>
        <strain evidence="3 4">P1976</strain>
    </source>
</reference>
<feature type="repeat" description="ARM" evidence="1">
    <location>
        <begin position="723"/>
        <end position="765"/>
    </location>
</feature>
<name>A0A081AG07_PHYNI</name>
<dbReference type="InterPro" id="IPR011989">
    <property type="entry name" value="ARM-like"/>
</dbReference>
<dbReference type="SMART" id="SM00185">
    <property type="entry name" value="ARM"/>
    <property type="match status" value="9"/>
</dbReference>
<dbReference type="Proteomes" id="UP000028582">
    <property type="component" value="Unassembled WGS sequence"/>
</dbReference>
<dbReference type="OrthoDB" id="206755at2759"/>
<evidence type="ECO:0000256" key="1">
    <source>
        <dbReference type="PROSITE-ProRule" id="PRU00259"/>
    </source>
</evidence>
<dbReference type="Gene3D" id="1.25.10.10">
    <property type="entry name" value="Leucine-rich Repeat Variant"/>
    <property type="match status" value="4"/>
</dbReference>
<organism evidence="3 4">
    <name type="scientific">Phytophthora nicotianae P1976</name>
    <dbReference type="NCBI Taxonomy" id="1317066"/>
    <lineage>
        <taxon>Eukaryota</taxon>
        <taxon>Sar</taxon>
        <taxon>Stramenopiles</taxon>
        <taxon>Oomycota</taxon>
        <taxon>Peronosporomycetes</taxon>
        <taxon>Peronosporales</taxon>
        <taxon>Peronosporaceae</taxon>
        <taxon>Phytophthora</taxon>
    </lineage>
</organism>
<dbReference type="EMBL" id="ANJA01001284">
    <property type="protein sequence ID" value="ETO77818.1"/>
    <property type="molecule type" value="Genomic_DNA"/>
</dbReference>